<evidence type="ECO:0000313" key="5">
    <source>
        <dbReference type="EMBL" id="WBA44273.1"/>
    </source>
</evidence>
<name>A0ABY7LZ97_9BACT</name>
<dbReference type="SUPFAM" id="SSF49464">
    <property type="entry name" value="Carboxypeptidase regulatory domain-like"/>
    <property type="match status" value="1"/>
</dbReference>
<dbReference type="PANTHER" id="PTHR40980:SF4">
    <property type="entry name" value="TONB-DEPENDENT RECEPTOR-LIKE BETA-BARREL DOMAIN-CONTAINING PROTEIN"/>
    <property type="match status" value="1"/>
</dbReference>
<accession>A0ABY7LZ97</accession>
<organism evidence="5 6">
    <name type="scientific">Hymenobacter canadensis</name>
    <dbReference type="NCBI Taxonomy" id="2999067"/>
    <lineage>
        <taxon>Bacteria</taxon>
        <taxon>Pseudomonadati</taxon>
        <taxon>Bacteroidota</taxon>
        <taxon>Cytophagia</taxon>
        <taxon>Cytophagales</taxon>
        <taxon>Hymenobacteraceae</taxon>
        <taxon>Hymenobacter</taxon>
    </lineage>
</organism>
<keyword evidence="3" id="KW-0998">Cell outer membrane</keyword>
<sequence>MKNKLKQRKELLMLIFFIVASVNSFGQNYNPIIKGNVTDEVYKPLEYANVIIYQDSIEKQVIYTSANGGYEFKGELNKNYKIKILYLGYDPMQFNITLSKDTIIKSQFTKAVTALREVVIKGRKQLVERKIDRLIYNVENSINSNGSDALELLQKTPSLRVRNGEVGIIGKSKAAVMINDKLVYLSGDDLTAFLKSIKSDDISSIEVIPTPPAQYEAQGNSGLINIKTKNPLKDSYSVVIGASNTQATYSRLGGNIGVNFQKNKVTIASSINVGEGSFRITDQQNIELYDQYYSKNGNSTVFNKNMSARLFIDYKINKKSTIGIQYLASKSSPEISENSRISYRNKGESADSTINTIANRVRKTGYNTVNLHYNVLIDSLGKQLKLNFDVLDNADNNSRYFSNRLVNGNNEESNYLNSGSEKIKVISAKVDFILPVKFADLSFGSKLSSVSSESDLLFYNQIDNQYIIDNSLRNIFKYDENVQAFYASASKKINNLEIQLGLRNELTQAIGKSEISGEVNKYTYNKIFPTAYVTYKVGKANELAFSYGKRINRPAYWALSPFKWFNTPQIYSVGNPFLRPSITNNLEINHIYNKNINTSLFFSRENNAFEQLTYTPQDSKDIITTPLNFLTKYSYGIAESFTNNQLKWVEINAQAKLYYNSVESYIPNTRKSLSGLSGYLSIDNSIVINEEKGLIAEMGVWYQFPELSGIDVTTSYYSLNAGFKFNAFNKKIQTTISANDILKTDRPQYLSTVNGLPQYYSSYKDQRSVRVNLAYKFGNSKIRSSANSNANREEIRRVVH</sequence>
<dbReference type="Pfam" id="PF13715">
    <property type="entry name" value="CarbopepD_reg_2"/>
    <property type="match status" value="1"/>
</dbReference>
<keyword evidence="2" id="KW-0472">Membrane</keyword>
<dbReference type="InterPro" id="IPR041700">
    <property type="entry name" value="OMP_b-brl_3"/>
</dbReference>
<dbReference type="Pfam" id="PF14905">
    <property type="entry name" value="OMP_b-brl_3"/>
    <property type="match status" value="1"/>
</dbReference>
<evidence type="ECO:0000313" key="6">
    <source>
        <dbReference type="Proteomes" id="UP001211005"/>
    </source>
</evidence>
<reference evidence="5 6" key="1">
    <citation type="submission" date="2022-12" db="EMBL/GenBank/DDBJ databases">
        <title>Hymenobacter canadensis sp. nov. isolated from lake water of the Cambridge Bay, Canada.</title>
        <authorList>
            <person name="Kim W.H."/>
            <person name="Lee Y.M."/>
        </authorList>
    </citation>
    <scope>NUCLEOTIDE SEQUENCE [LARGE SCALE GENOMIC DNA]</scope>
    <source>
        <strain evidence="5 6">PAMC 29467</strain>
        <plasmid evidence="5 6">unnamed2</plasmid>
    </source>
</reference>
<keyword evidence="5" id="KW-0614">Plasmid</keyword>
<evidence type="ECO:0000256" key="2">
    <source>
        <dbReference type="ARBA" id="ARBA00023136"/>
    </source>
</evidence>
<proteinExistence type="predicted"/>
<keyword evidence="6" id="KW-1185">Reference proteome</keyword>
<feature type="domain" description="Outer membrane protein beta-barrel" evidence="4">
    <location>
        <begin position="377"/>
        <end position="775"/>
    </location>
</feature>
<dbReference type="InterPro" id="IPR036942">
    <property type="entry name" value="Beta-barrel_TonB_sf"/>
</dbReference>
<geneLocation type="plasmid" evidence="5 6">
    <name>unnamed2</name>
</geneLocation>
<dbReference type="Proteomes" id="UP001211005">
    <property type="component" value="Plasmid unnamed2"/>
</dbReference>
<dbReference type="RefSeq" id="WP_269562291.1">
    <property type="nucleotide sequence ID" value="NZ_CP114769.1"/>
</dbReference>
<dbReference type="SUPFAM" id="SSF56935">
    <property type="entry name" value="Porins"/>
    <property type="match status" value="1"/>
</dbReference>
<comment type="subcellular location">
    <subcellularLocation>
        <location evidence="1">Cell outer membrane</location>
    </subcellularLocation>
</comment>
<evidence type="ECO:0000259" key="4">
    <source>
        <dbReference type="Pfam" id="PF14905"/>
    </source>
</evidence>
<protein>
    <submittedName>
        <fullName evidence="5">Outer membrane beta-barrel family protein</fullName>
    </submittedName>
</protein>
<dbReference type="Gene3D" id="2.40.170.20">
    <property type="entry name" value="TonB-dependent receptor, beta-barrel domain"/>
    <property type="match status" value="1"/>
</dbReference>
<evidence type="ECO:0000256" key="3">
    <source>
        <dbReference type="ARBA" id="ARBA00023237"/>
    </source>
</evidence>
<dbReference type="EMBL" id="CP114769">
    <property type="protein sequence ID" value="WBA44273.1"/>
    <property type="molecule type" value="Genomic_DNA"/>
</dbReference>
<dbReference type="InterPro" id="IPR008969">
    <property type="entry name" value="CarboxyPept-like_regulatory"/>
</dbReference>
<dbReference type="PANTHER" id="PTHR40980">
    <property type="entry name" value="PLUG DOMAIN-CONTAINING PROTEIN"/>
    <property type="match status" value="1"/>
</dbReference>
<gene>
    <name evidence="5" type="ORF">O3303_21595</name>
</gene>
<evidence type="ECO:0000256" key="1">
    <source>
        <dbReference type="ARBA" id="ARBA00004442"/>
    </source>
</evidence>
<dbReference type="Gene3D" id="2.60.40.1120">
    <property type="entry name" value="Carboxypeptidase-like, regulatory domain"/>
    <property type="match status" value="1"/>
</dbReference>